<keyword evidence="5" id="KW-1015">Disulfide bond</keyword>
<comment type="caution">
    <text evidence="7">The sequence shown here is derived from an EMBL/GenBank/DDBJ whole genome shotgun (WGS) entry which is preliminary data.</text>
</comment>
<dbReference type="PROSITE" id="PS51296">
    <property type="entry name" value="RIESKE"/>
    <property type="match status" value="1"/>
</dbReference>
<evidence type="ECO:0000256" key="1">
    <source>
        <dbReference type="ARBA" id="ARBA00022714"/>
    </source>
</evidence>
<keyword evidence="2" id="KW-0479">Metal-binding</keyword>
<keyword evidence="3" id="KW-0408">Iron</keyword>
<evidence type="ECO:0000256" key="4">
    <source>
        <dbReference type="ARBA" id="ARBA00023014"/>
    </source>
</evidence>
<dbReference type="Gene3D" id="2.102.10.10">
    <property type="entry name" value="Rieske [2Fe-2S] iron-sulphur domain"/>
    <property type="match status" value="1"/>
</dbReference>
<gene>
    <name evidence="7" type="ORF">Q8X39_12235</name>
</gene>
<evidence type="ECO:0000256" key="5">
    <source>
        <dbReference type="ARBA" id="ARBA00023157"/>
    </source>
</evidence>
<evidence type="ECO:0000313" key="7">
    <source>
        <dbReference type="EMBL" id="MDP4301409.1"/>
    </source>
</evidence>
<proteinExistence type="predicted"/>
<dbReference type="CDD" id="cd03467">
    <property type="entry name" value="Rieske"/>
    <property type="match status" value="1"/>
</dbReference>
<reference evidence="7 8" key="1">
    <citation type="submission" date="2023-08" db="EMBL/GenBank/DDBJ databases">
        <authorList>
            <person name="Roldan D.M."/>
            <person name="Menes R.J."/>
        </authorList>
    </citation>
    <scope>NUCLEOTIDE SEQUENCE [LARGE SCALE GENOMIC DNA]</scope>
    <source>
        <strain evidence="7 8">CCM 2812</strain>
    </source>
</reference>
<protein>
    <submittedName>
        <fullName evidence="7">Rieske 2Fe-2S domain-containing protein</fullName>
    </submittedName>
</protein>
<organism evidence="7 8">
    <name type="scientific">Leptothrix discophora</name>
    <dbReference type="NCBI Taxonomy" id="89"/>
    <lineage>
        <taxon>Bacteria</taxon>
        <taxon>Pseudomonadati</taxon>
        <taxon>Pseudomonadota</taxon>
        <taxon>Betaproteobacteria</taxon>
        <taxon>Burkholderiales</taxon>
        <taxon>Sphaerotilaceae</taxon>
        <taxon>Leptothrix</taxon>
    </lineage>
</organism>
<dbReference type="InterPro" id="IPR017941">
    <property type="entry name" value="Rieske_2Fe-2S"/>
</dbReference>
<keyword evidence="1" id="KW-0001">2Fe-2S</keyword>
<keyword evidence="4" id="KW-0411">Iron-sulfur</keyword>
<evidence type="ECO:0000313" key="8">
    <source>
        <dbReference type="Proteomes" id="UP001235760"/>
    </source>
</evidence>
<evidence type="ECO:0000256" key="3">
    <source>
        <dbReference type="ARBA" id="ARBA00023004"/>
    </source>
</evidence>
<dbReference type="InterPro" id="IPR014349">
    <property type="entry name" value="Rieske_Fe-S_prot"/>
</dbReference>
<evidence type="ECO:0000256" key="2">
    <source>
        <dbReference type="ARBA" id="ARBA00022723"/>
    </source>
</evidence>
<feature type="domain" description="Rieske" evidence="6">
    <location>
        <begin position="127"/>
        <end position="196"/>
    </location>
</feature>
<dbReference type="PANTHER" id="PTHR10134">
    <property type="entry name" value="CYTOCHROME B-C1 COMPLEX SUBUNIT RIESKE, MITOCHONDRIAL"/>
    <property type="match status" value="1"/>
</dbReference>
<dbReference type="InterPro" id="IPR036922">
    <property type="entry name" value="Rieske_2Fe-2S_sf"/>
</dbReference>
<dbReference type="RefSeq" id="WP_305749965.1">
    <property type="nucleotide sequence ID" value="NZ_JAUZEE010000006.1"/>
</dbReference>
<name>A0ABT9G4J4_LEPDI</name>
<dbReference type="Pfam" id="PF00355">
    <property type="entry name" value="Rieske"/>
    <property type="match status" value="1"/>
</dbReference>
<evidence type="ECO:0000259" key="6">
    <source>
        <dbReference type="PROSITE" id="PS51296"/>
    </source>
</evidence>
<keyword evidence="8" id="KW-1185">Reference proteome</keyword>
<accession>A0ABT9G4J4</accession>
<dbReference type="Proteomes" id="UP001235760">
    <property type="component" value="Unassembled WGS sequence"/>
</dbReference>
<dbReference type="EMBL" id="JAUZEE010000006">
    <property type="protein sequence ID" value="MDP4301409.1"/>
    <property type="molecule type" value="Genomic_DNA"/>
</dbReference>
<sequence length="209" mass="21635">MPSPTPRTHELHANAGCGCTCKAAAAAAAVDAPRRRLIQIAAAGVVAPLAFAAAPAWSRPQAGDLLVEEDAEGTPAPLRLADIPMGKPMLAFPYDAAGKKARDETRLNKVALMRFAEADLDAESRARSAGGVLAFSAICTHQGCDVKTWSTKEQVLICFCHSSKFRLREGGVVASGPATRPLPSLPLKLVGDQLAIADGFSAAPGGQPA</sequence>
<dbReference type="SUPFAM" id="SSF50022">
    <property type="entry name" value="ISP domain"/>
    <property type="match status" value="1"/>
</dbReference>